<feature type="transmembrane region" description="Helical" evidence="2">
    <location>
        <begin position="79"/>
        <end position="99"/>
    </location>
</feature>
<proteinExistence type="predicted"/>
<name>A0A9P0TCW3_PIEBR</name>
<keyword evidence="2" id="KW-1133">Transmembrane helix</keyword>
<evidence type="ECO:0000313" key="4">
    <source>
        <dbReference type="Proteomes" id="UP001152562"/>
    </source>
</evidence>
<protein>
    <submittedName>
        <fullName evidence="3">Uncharacterized protein</fullName>
    </submittedName>
</protein>
<dbReference type="PANTHER" id="PTHR21104:SF2">
    <property type="entry name" value="FIBRONECTIN TYPE-III DOMAIN-CONTAINING PROTEIN"/>
    <property type="match status" value="1"/>
</dbReference>
<keyword evidence="2" id="KW-0812">Transmembrane</keyword>
<gene>
    <name evidence="3" type="ORF">PIBRA_LOCUS4530</name>
</gene>
<sequence>MVCRTYAVFWIVASNTPAGVPATAAVSLHCCTPRPMITKAASGALPALGRGLAPFANASAPVVITKAHTMLRGGPKRQLLQLMNSHLLVGSLLAFNALFNSNILKYKFKSFLRIMIVKHMRWSHTHTQSLECEERLLSRCNRPRVNSAIFVSAEPTGFGAFDPGEFLRRHGSQSKLCRKARSADNIPLTSMTDSSERLCAIKAPREETISEEGKSDDSSSIETVKHFGLPILSVSGPSPPDEDYDQIDKYL</sequence>
<organism evidence="3 4">
    <name type="scientific">Pieris brassicae</name>
    <name type="common">White butterfly</name>
    <name type="synonym">Large white butterfly</name>
    <dbReference type="NCBI Taxonomy" id="7116"/>
    <lineage>
        <taxon>Eukaryota</taxon>
        <taxon>Metazoa</taxon>
        <taxon>Ecdysozoa</taxon>
        <taxon>Arthropoda</taxon>
        <taxon>Hexapoda</taxon>
        <taxon>Insecta</taxon>
        <taxon>Pterygota</taxon>
        <taxon>Neoptera</taxon>
        <taxon>Endopterygota</taxon>
        <taxon>Lepidoptera</taxon>
        <taxon>Glossata</taxon>
        <taxon>Ditrysia</taxon>
        <taxon>Papilionoidea</taxon>
        <taxon>Pieridae</taxon>
        <taxon>Pierinae</taxon>
        <taxon>Pieris</taxon>
    </lineage>
</organism>
<dbReference type="AlphaFoldDB" id="A0A9P0TCW3"/>
<evidence type="ECO:0000256" key="1">
    <source>
        <dbReference type="SAM" id="MobiDB-lite"/>
    </source>
</evidence>
<feature type="region of interest" description="Disordered" evidence="1">
    <location>
        <begin position="230"/>
        <end position="251"/>
    </location>
</feature>
<keyword evidence="2" id="KW-0472">Membrane</keyword>
<evidence type="ECO:0000313" key="3">
    <source>
        <dbReference type="EMBL" id="CAH4027191.1"/>
    </source>
</evidence>
<accession>A0A9P0TCW3</accession>
<evidence type="ECO:0000256" key="2">
    <source>
        <dbReference type="SAM" id="Phobius"/>
    </source>
</evidence>
<comment type="caution">
    <text evidence="3">The sequence shown here is derived from an EMBL/GenBank/DDBJ whole genome shotgun (WGS) entry which is preliminary data.</text>
</comment>
<reference evidence="3" key="1">
    <citation type="submission" date="2022-05" db="EMBL/GenBank/DDBJ databases">
        <authorList>
            <person name="Okamura Y."/>
        </authorList>
    </citation>
    <scope>NUCLEOTIDE SEQUENCE</scope>
</reference>
<dbReference type="PANTHER" id="PTHR21104">
    <property type="entry name" value="FIBRONECTIN TYPE III DOMAIN-CONTAINING PROTEIN"/>
    <property type="match status" value="1"/>
</dbReference>
<keyword evidence="4" id="KW-1185">Reference proteome</keyword>
<dbReference type="EMBL" id="CALOZG010000005">
    <property type="protein sequence ID" value="CAH4027191.1"/>
    <property type="molecule type" value="Genomic_DNA"/>
</dbReference>
<dbReference type="Proteomes" id="UP001152562">
    <property type="component" value="Unassembled WGS sequence"/>
</dbReference>